<dbReference type="Proteomes" id="UP000886595">
    <property type="component" value="Unassembled WGS sequence"/>
</dbReference>
<sequence>MTKELPTSHRFKSKVGVDAEVEFVYPRLPDRCTICSKWGHLHTTCRAKVKILTKAKSPTKTMANEIETSLVDASQKDQQNALDITGASVQVVDTTKDMELLSENLASVETTRNTVLNVTTEHHEKGGETEDLGWKNVSPSKMCRSGGKDHVPDPKISSPSRFAVLDVEEGQVDMGEGNDSNAIEKDTEEGEFRPEEGTDPIEEDEKHFWKEHS</sequence>
<reference evidence="3 4" key="1">
    <citation type="submission" date="2020-02" db="EMBL/GenBank/DDBJ databases">
        <authorList>
            <person name="Ma Q."/>
            <person name="Huang Y."/>
            <person name="Song X."/>
            <person name="Pei D."/>
        </authorList>
    </citation>
    <scope>NUCLEOTIDE SEQUENCE [LARGE SCALE GENOMIC DNA]</scope>
    <source>
        <strain evidence="3">Sxm20200214</strain>
        <tissue evidence="3">Leaf</tissue>
    </source>
</reference>
<feature type="compositionally biased region" description="Basic and acidic residues" evidence="1">
    <location>
        <begin position="182"/>
        <end position="196"/>
    </location>
</feature>
<keyword evidence="4" id="KW-1185">Reference proteome</keyword>
<gene>
    <name evidence="3" type="ORF">Bca52824_058456</name>
</gene>
<evidence type="ECO:0000313" key="4">
    <source>
        <dbReference type="Proteomes" id="UP000886595"/>
    </source>
</evidence>
<dbReference type="Pfam" id="PF14392">
    <property type="entry name" value="zf-CCHC_4"/>
    <property type="match status" value="1"/>
</dbReference>
<dbReference type="OrthoDB" id="10442819at2759"/>
<dbReference type="EMBL" id="JAAMPC010000012">
    <property type="protein sequence ID" value="KAG2275901.1"/>
    <property type="molecule type" value="Genomic_DNA"/>
</dbReference>
<evidence type="ECO:0000256" key="1">
    <source>
        <dbReference type="SAM" id="MobiDB-lite"/>
    </source>
</evidence>
<dbReference type="InterPro" id="IPR025836">
    <property type="entry name" value="Zn_knuckle_CX2CX4HX4C"/>
</dbReference>
<feature type="compositionally biased region" description="Basic and acidic residues" evidence="1">
    <location>
        <begin position="204"/>
        <end position="213"/>
    </location>
</feature>
<accession>A0A8X7UH75</accession>
<protein>
    <recommendedName>
        <fullName evidence="2">Zinc knuckle CX2CX4HX4C domain-containing protein</fullName>
    </recommendedName>
</protein>
<evidence type="ECO:0000313" key="3">
    <source>
        <dbReference type="EMBL" id="KAG2275901.1"/>
    </source>
</evidence>
<feature type="region of interest" description="Disordered" evidence="1">
    <location>
        <begin position="169"/>
        <end position="213"/>
    </location>
</feature>
<organism evidence="3 4">
    <name type="scientific">Brassica carinata</name>
    <name type="common">Ethiopian mustard</name>
    <name type="synonym">Abyssinian cabbage</name>
    <dbReference type="NCBI Taxonomy" id="52824"/>
    <lineage>
        <taxon>Eukaryota</taxon>
        <taxon>Viridiplantae</taxon>
        <taxon>Streptophyta</taxon>
        <taxon>Embryophyta</taxon>
        <taxon>Tracheophyta</taxon>
        <taxon>Spermatophyta</taxon>
        <taxon>Magnoliopsida</taxon>
        <taxon>eudicotyledons</taxon>
        <taxon>Gunneridae</taxon>
        <taxon>Pentapetalae</taxon>
        <taxon>rosids</taxon>
        <taxon>malvids</taxon>
        <taxon>Brassicales</taxon>
        <taxon>Brassicaceae</taxon>
        <taxon>Brassiceae</taxon>
        <taxon>Brassica</taxon>
    </lineage>
</organism>
<name>A0A8X7UH75_BRACI</name>
<evidence type="ECO:0000259" key="2">
    <source>
        <dbReference type="Pfam" id="PF14392"/>
    </source>
</evidence>
<feature type="domain" description="Zinc knuckle CX2CX4HX4C" evidence="2">
    <location>
        <begin position="2"/>
        <end position="46"/>
    </location>
</feature>
<dbReference type="AlphaFoldDB" id="A0A8X7UH75"/>
<proteinExistence type="predicted"/>
<comment type="caution">
    <text evidence="3">The sequence shown here is derived from an EMBL/GenBank/DDBJ whole genome shotgun (WGS) entry which is preliminary data.</text>
</comment>